<accession>A0A5E4NDV4</accession>
<keyword evidence="8" id="KW-1185">Reference proteome</keyword>
<feature type="domain" description="Aminoacyl-tRNA synthetase class Ia" evidence="6">
    <location>
        <begin position="2"/>
        <end position="40"/>
    </location>
</feature>
<evidence type="ECO:0000313" key="8">
    <source>
        <dbReference type="Proteomes" id="UP000325440"/>
    </source>
</evidence>
<name>A0A5E4NDV4_9HEMI</name>
<feature type="non-terminal residue" evidence="7">
    <location>
        <position position="72"/>
    </location>
</feature>
<keyword evidence="2" id="KW-0547">Nucleotide-binding</keyword>
<keyword evidence="4" id="KW-0648">Protein biosynthesis</keyword>
<dbReference type="AlphaFoldDB" id="A0A5E4NDV4"/>
<dbReference type="GO" id="GO:0004812">
    <property type="term" value="F:aminoacyl-tRNA ligase activity"/>
    <property type="evidence" value="ECO:0007669"/>
    <property type="project" value="UniProtKB-KW"/>
</dbReference>
<dbReference type="InterPro" id="IPR014729">
    <property type="entry name" value="Rossmann-like_a/b/a_fold"/>
</dbReference>
<dbReference type="EMBL" id="CABPRJ010002359">
    <property type="protein sequence ID" value="VVC43011.1"/>
    <property type="molecule type" value="Genomic_DNA"/>
</dbReference>
<dbReference type="GO" id="GO:0006418">
    <property type="term" value="P:tRNA aminoacylation for protein translation"/>
    <property type="evidence" value="ECO:0007669"/>
    <property type="project" value="InterPro"/>
</dbReference>
<keyword evidence="3" id="KW-0067">ATP-binding</keyword>
<dbReference type="InterPro" id="IPR002300">
    <property type="entry name" value="aa-tRNA-synth_Ia"/>
</dbReference>
<evidence type="ECO:0000313" key="7">
    <source>
        <dbReference type="EMBL" id="VVC43011.1"/>
    </source>
</evidence>
<dbReference type="SUPFAM" id="SSF52374">
    <property type="entry name" value="Nucleotidylyl transferase"/>
    <property type="match status" value="1"/>
</dbReference>
<sequence length="72" mass="8532">MRKRIEVWIKGLNWDWCISRQRYFGVPFPAWYSKRKGEEGKIILPKIKDLPIDPLNSLPEGYSQEEIIADPD</sequence>
<keyword evidence="1" id="KW-0436">Ligase</keyword>
<dbReference type="GO" id="GO:0005524">
    <property type="term" value="F:ATP binding"/>
    <property type="evidence" value="ECO:0007669"/>
    <property type="project" value="UniProtKB-KW"/>
</dbReference>
<evidence type="ECO:0000256" key="2">
    <source>
        <dbReference type="ARBA" id="ARBA00022741"/>
    </source>
</evidence>
<reference evidence="7 8" key="1">
    <citation type="submission" date="2019-08" db="EMBL/GenBank/DDBJ databases">
        <authorList>
            <person name="Alioto T."/>
            <person name="Alioto T."/>
            <person name="Gomez Garrido J."/>
        </authorList>
    </citation>
    <scope>NUCLEOTIDE SEQUENCE [LARGE SCALE GENOMIC DNA]</scope>
</reference>
<dbReference type="OrthoDB" id="8118454at2759"/>
<evidence type="ECO:0000259" key="6">
    <source>
        <dbReference type="Pfam" id="PF00133"/>
    </source>
</evidence>
<organism evidence="7 8">
    <name type="scientific">Cinara cedri</name>
    <dbReference type="NCBI Taxonomy" id="506608"/>
    <lineage>
        <taxon>Eukaryota</taxon>
        <taxon>Metazoa</taxon>
        <taxon>Ecdysozoa</taxon>
        <taxon>Arthropoda</taxon>
        <taxon>Hexapoda</taxon>
        <taxon>Insecta</taxon>
        <taxon>Pterygota</taxon>
        <taxon>Neoptera</taxon>
        <taxon>Paraneoptera</taxon>
        <taxon>Hemiptera</taxon>
        <taxon>Sternorrhyncha</taxon>
        <taxon>Aphidomorpha</taxon>
        <taxon>Aphidoidea</taxon>
        <taxon>Aphididae</taxon>
        <taxon>Lachninae</taxon>
        <taxon>Cinara</taxon>
    </lineage>
</organism>
<dbReference type="Gene3D" id="3.40.50.620">
    <property type="entry name" value="HUPs"/>
    <property type="match status" value="1"/>
</dbReference>
<proteinExistence type="predicted"/>
<gene>
    <name evidence="7" type="ORF">CINCED_3A019218</name>
</gene>
<evidence type="ECO:0000256" key="4">
    <source>
        <dbReference type="ARBA" id="ARBA00022917"/>
    </source>
</evidence>
<evidence type="ECO:0000256" key="1">
    <source>
        <dbReference type="ARBA" id="ARBA00022598"/>
    </source>
</evidence>
<protein>
    <submittedName>
        <fullName evidence="7">Rossmann-like alpha/beta/alpha sandwich fold,Aminoacyl-tRNA synthetase, class Ia</fullName>
    </submittedName>
</protein>
<evidence type="ECO:0000256" key="3">
    <source>
        <dbReference type="ARBA" id="ARBA00022840"/>
    </source>
</evidence>
<evidence type="ECO:0000256" key="5">
    <source>
        <dbReference type="ARBA" id="ARBA00023146"/>
    </source>
</evidence>
<dbReference type="Proteomes" id="UP000325440">
    <property type="component" value="Unassembled WGS sequence"/>
</dbReference>
<keyword evidence="5 7" id="KW-0030">Aminoacyl-tRNA synthetase</keyword>
<dbReference type="Pfam" id="PF00133">
    <property type="entry name" value="tRNA-synt_1"/>
    <property type="match status" value="1"/>
</dbReference>